<dbReference type="EMBL" id="JAECSB010000063">
    <property type="protein sequence ID" value="MBH5144418.1"/>
    <property type="molecule type" value="Genomic_DNA"/>
</dbReference>
<keyword evidence="2" id="KW-0808">Transferase</keyword>
<feature type="region of interest" description="Disordered" evidence="1">
    <location>
        <begin position="1"/>
        <end position="34"/>
    </location>
</feature>
<keyword evidence="2" id="KW-0489">Methyltransferase</keyword>
<dbReference type="GO" id="GO:0032259">
    <property type="term" value="P:methylation"/>
    <property type="evidence" value="ECO:0007669"/>
    <property type="project" value="UniProtKB-KW"/>
</dbReference>
<dbReference type="CDD" id="cd02440">
    <property type="entry name" value="AdoMet_MTases"/>
    <property type="match status" value="1"/>
</dbReference>
<dbReference type="AlphaFoldDB" id="A0A8I0ZXH6"/>
<comment type="caution">
    <text evidence="2">The sequence shown here is derived from an EMBL/GenBank/DDBJ whole genome shotgun (WGS) entry which is preliminary data.</text>
</comment>
<feature type="compositionally biased region" description="Basic and acidic residues" evidence="1">
    <location>
        <begin position="1"/>
        <end position="16"/>
    </location>
</feature>
<sequence length="226" mass="25253">MAEFEDHTNDRRENNRENTGLPGRADTGSGDTTDTEYTARLRELQGAKWKRVLNVQAPYQWNIRRFLGGRKVLDVGCGIGRNLRNLPPGSVGVDHNEHSVEFCRSLGFEAYSSAEFHSESDQRTFDGMLMAHLLEHLPAGEASGIVAEYLPFLEPGATVMLICPQERGFASDPTHTVFLDGVDLEKICADNGLVVRRSLSFPFPRWMGKPFIYNESVVIAEVPSRL</sequence>
<reference evidence="2 3" key="1">
    <citation type="submission" date="2020-12" db="EMBL/GenBank/DDBJ databases">
        <title>Draft genome sequence of furan degrading bacterial strain FUR100.</title>
        <authorList>
            <person name="Woiski C."/>
        </authorList>
    </citation>
    <scope>NUCLEOTIDE SEQUENCE [LARGE SCALE GENOMIC DNA]</scope>
    <source>
        <strain evidence="2 3">FUR100</strain>
    </source>
</reference>
<evidence type="ECO:0000313" key="2">
    <source>
        <dbReference type="EMBL" id="MBH5144418.1"/>
    </source>
</evidence>
<dbReference type="GO" id="GO:0008168">
    <property type="term" value="F:methyltransferase activity"/>
    <property type="evidence" value="ECO:0007669"/>
    <property type="project" value="UniProtKB-KW"/>
</dbReference>
<dbReference type="Proteomes" id="UP000627573">
    <property type="component" value="Unassembled WGS sequence"/>
</dbReference>
<dbReference type="RefSeq" id="WP_078377455.1">
    <property type="nucleotide sequence ID" value="NZ_JAECSB010000063.1"/>
</dbReference>
<protein>
    <submittedName>
        <fullName evidence="2">Class I SAM-dependent methyltransferase</fullName>
    </submittedName>
</protein>
<proteinExistence type="predicted"/>
<evidence type="ECO:0000256" key="1">
    <source>
        <dbReference type="SAM" id="MobiDB-lite"/>
    </source>
</evidence>
<accession>A0A8I0ZXH6</accession>
<gene>
    <name evidence="2" type="ORF">I3517_17570</name>
</gene>
<dbReference type="Pfam" id="PF13489">
    <property type="entry name" value="Methyltransf_23"/>
    <property type="match status" value="1"/>
</dbReference>
<dbReference type="InterPro" id="IPR029063">
    <property type="entry name" value="SAM-dependent_MTases_sf"/>
</dbReference>
<keyword evidence="3" id="KW-1185">Reference proteome</keyword>
<name>A0A8I0ZXH6_RHOER</name>
<dbReference type="SUPFAM" id="SSF53335">
    <property type="entry name" value="S-adenosyl-L-methionine-dependent methyltransferases"/>
    <property type="match status" value="1"/>
</dbReference>
<dbReference type="Gene3D" id="3.40.50.150">
    <property type="entry name" value="Vaccinia Virus protein VP39"/>
    <property type="match status" value="1"/>
</dbReference>
<evidence type="ECO:0000313" key="3">
    <source>
        <dbReference type="Proteomes" id="UP000627573"/>
    </source>
</evidence>
<organism evidence="2 3">
    <name type="scientific">Rhodococcus erythropolis</name>
    <name type="common">Arthrobacter picolinophilus</name>
    <dbReference type="NCBI Taxonomy" id="1833"/>
    <lineage>
        <taxon>Bacteria</taxon>
        <taxon>Bacillati</taxon>
        <taxon>Actinomycetota</taxon>
        <taxon>Actinomycetes</taxon>
        <taxon>Mycobacteriales</taxon>
        <taxon>Nocardiaceae</taxon>
        <taxon>Rhodococcus</taxon>
        <taxon>Rhodococcus erythropolis group</taxon>
    </lineage>
</organism>